<sequence>MLGQVLAVLRGVDEPQVRPGAAAREHQHAHAAPGTLPQASRGHHAGVLREVPGRQGLAQAARQVHASRAGLQPHEAAVADVQLRGLGLR</sequence>
<evidence type="ECO:0000313" key="2">
    <source>
        <dbReference type="EMBL" id="AEI63191.1"/>
    </source>
</evidence>
<organism evidence="2 3">
    <name type="scientific">Myxococcus fulvus (strain ATCC BAA-855 / HW-1)</name>
    <dbReference type="NCBI Taxonomy" id="483219"/>
    <lineage>
        <taxon>Bacteria</taxon>
        <taxon>Pseudomonadati</taxon>
        <taxon>Myxococcota</taxon>
        <taxon>Myxococcia</taxon>
        <taxon>Myxococcales</taxon>
        <taxon>Cystobacterineae</taxon>
        <taxon>Myxococcaceae</taxon>
        <taxon>Myxococcus</taxon>
    </lineage>
</organism>
<dbReference type="HOGENOM" id="CLU_2451518_0_0_7"/>
<protein>
    <submittedName>
        <fullName evidence="2">Uncharacterized protein</fullName>
    </submittedName>
</protein>
<dbReference type="Proteomes" id="UP000000488">
    <property type="component" value="Chromosome"/>
</dbReference>
<proteinExistence type="predicted"/>
<reference evidence="2 3" key="1">
    <citation type="journal article" date="2011" name="J. Bacteriol.">
        <title>Genome sequence of the halotolerant marine bacterium Myxococcus fulvus HW-1.</title>
        <authorList>
            <person name="Li Z.F."/>
            <person name="Li X."/>
            <person name="Liu H."/>
            <person name="Liu X."/>
            <person name="Han K."/>
            <person name="Wu Z.H."/>
            <person name="Hu W."/>
            <person name="Li F.F."/>
            <person name="Li Y.Z."/>
        </authorList>
    </citation>
    <scope>NUCLEOTIDE SEQUENCE [LARGE SCALE GENOMIC DNA]</scope>
    <source>
        <strain evidence="3">ATCC BAA-855 / HW-1</strain>
    </source>
</reference>
<evidence type="ECO:0000313" key="3">
    <source>
        <dbReference type="Proteomes" id="UP000000488"/>
    </source>
</evidence>
<dbReference type="KEGG" id="mfu:LILAB_06360"/>
<accession>F8C8P4</accession>
<dbReference type="STRING" id="483219.LILAB_06360"/>
<dbReference type="EMBL" id="CP002830">
    <property type="protein sequence ID" value="AEI63191.1"/>
    <property type="molecule type" value="Genomic_DNA"/>
</dbReference>
<name>F8C8P4_MYXFH</name>
<evidence type="ECO:0000256" key="1">
    <source>
        <dbReference type="SAM" id="MobiDB-lite"/>
    </source>
</evidence>
<dbReference type="AlphaFoldDB" id="F8C8P4"/>
<feature type="region of interest" description="Disordered" evidence="1">
    <location>
        <begin position="17"/>
        <end position="49"/>
    </location>
</feature>
<gene>
    <name evidence="2" type="ordered locus">LILAB_06360</name>
</gene>